<dbReference type="Pfam" id="PF00395">
    <property type="entry name" value="SLH"/>
    <property type="match status" value="3"/>
</dbReference>
<evidence type="ECO:0000256" key="3">
    <source>
        <dbReference type="SAM" id="SignalP"/>
    </source>
</evidence>
<feature type="signal peptide" evidence="3">
    <location>
        <begin position="1"/>
        <end position="29"/>
    </location>
</feature>
<dbReference type="PANTHER" id="PTHR43308">
    <property type="entry name" value="OUTER MEMBRANE PROTEIN ALPHA-RELATED"/>
    <property type="match status" value="1"/>
</dbReference>
<dbReference type="PROSITE" id="PS51272">
    <property type="entry name" value="SLH"/>
    <property type="match status" value="3"/>
</dbReference>
<evidence type="ECO:0000256" key="1">
    <source>
        <dbReference type="ARBA" id="ARBA00022729"/>
    </source>
</evidence>
<dbReference type="InterPro" id="IPR051465">
    <property type="entry name" value="Cell_Envelope_Struct_Comp"/>
</dbReference>
<dbReference type="InterPro" id="IPR001119">
    <property type="entry name" value="SLH_dom"/>
</dbReference>
<evidence type="ECO:0000313" key="6">
    <source>
        <dbReference type="Proteomes" id="UP001501459"/>
    </source>
</evidence>
<feature type="domain" description="SLH" evidence="4">
    <location>
        <begin position="622"/>
        <end position="683"/>
    </location>
</feature>
<gene>
    <name evidence="5" type="ORF">GCM10008983_18960</name>
</gene>
<proteinExistence type="predicted"/>
<evidence type="ECO:0000259" key="4">
    <source>
        <dbReference type="PROSITE" id="PS51272"/>
    </source>
</evidence>
<evidence type="ECO:0000313" key="5">
    <source>
        <dbReference type="EMBL" id="GAA0442090.1"/>
    </source>
</evidence>
<reference evidence="6" key="1">
    <citation type="journal article" date="2019" name="Int. J. Syst. Evol. Microbiol.">
        <title>The Global Catalogue of Microorganisms (GCM) 10K type strain sequencing project: providing services to taxonomists for standard genome sequencing and annotation.</title>
        <authorList>
            <consortium name="The Broad Institute Genomics Platform"/>
            <consortium name="The Broad Institute Genome Sequencing Center for Infectious Disease"/>
            <person name="Wu L."/>
            <person name="Ma J."/>
        </authorList>
    </citation>
    <scope>NUCLEOTIDE SEQUENCE [LARGE SCALE GENOMIC DNA]</scope>
    <source>
        <strain evidence="6">JCM 12149</strain>
    </source>
</reference>
<organism evidence="5 6">
    <name type="scientific">Lentibacillus halophilus</name>
    <dbReference type="NCBI Taxonomy" id="295065"/>
    <lineage>
        <taxon>Bacteria</taxon>
        <taxon>Bacillati</taxon>
        <taxon>Bacillota</taxon>
        <taxon>Bacilli</taxon>
        <taxon>Bacillales</taxon>
        <taxon>Bacillaceae</taxon>
        <taxon>Lentibacillus</taxon>
    </lineage>
</organism>
<feature type="domain" description="SLH" evidence="4">
    <location>
        <begin position="492"/>
        <end position="551"/>
    </location>
</feature>
<evidence type="ECO:0000256" key="2">
    <source>
        <dbReference type="SAM" id="MobiDB-lite"/>
    </source>
</evidence>
<feature type="chain" id="PRO_5045273726" description="SLH domain-containing protein" evidence="3">
    <location>
        <begin position="30"/>
        <end position="683"/>
    </location>
</feature>
<keyword evidence="6" id="KW-1185">Reference proteome</keyword>
<sequence length="683" mass="74644">MKKNVNKKIMVSFMSVLLILMSTILPVNPLTVKADETTDTLVKRVKDIYNHMTETEKDDVEAAREATGKLSDKDVKNILSGVGINEDVLDNDDFIDLIRDSAELVYTPGNELEDEIDRVRTEHGETFYDIFQGDLTVDEMLAFFSAFEEKLESKVNKDIMKIFLGSTSFEEKIKETINELTEEDAEFEELNGVLYQNLGIGISGIFTVKEQFEDKLGNVATQARDALLNGAIDAKLDDSDDSNDSSGDHSNGGGSSTPTDKDESDTPTTPEDATNIIVDADDVVTETTPDGSKQTKVNIDVDQITDIVNSQEEVKEITVTVPDDIDSESTMVSLPAQAFMELESKNPNATVNVSTKIGTYRLGVNEVNMDEIAASLGSSNSDNVNINIEITQSEDTDNAVVENGLESAAQVVDFKVVAVAGDKQAEVNNFSGYVSRSIPLAQMSATESTDTNKLTAVRINADGSLTPVPTVFEDGTATFLSKTNSKYTVVKNNVSFSDVSADYWAADSINKLGNKLIIHGKEDGSYAPDEATNRIQMTLLLVKSLGLTASGKYDGRFSDVEDDAWYIESLEAALEAGIVSGKEDGTFDPYAKVTRSQASVMLARAIEFTGFDEEKLDKSKTIDKFSDREKIGDWSKNDVELMIEAGIFNGRDNGTIFDPNGTTTRAQTAVVLNNYLKFIDFIN</sequence>
<keyword evidence="1 3" id="KW-0732">Signal</keyword>
<dbReference type="EMBL" id="BAAADM010000053">
    <property type="protein sequence ID" value="GAA0442090.1"/>
    <property type="molecule type" value="Genomic_DNA"/>
</dbReference>
<accession>A0ABP3J4Y3</accession>
<feature type="domain" description="SLH" evidence="4">
    <location>
        <begin position="553"/>
        <end position="616"/>
    </location>
</feature>
<comment type="caution">
    <text evidence="5">The sequence shown here is derived from an EMBL/GenBank/DDBJ whole genome shotgun (WGS) entry which is preliminary data.</text>
</comment>
<dbReference type="RefSeq" id="WP_343752607.1">
    <property type="nucleotide sequence ID" value="NZ_BAAADM010000053.1"/>
</dbReference>
<name>A0ABP3J4Y3_9BACI</name>
<dbReference type="Proteomes" id="UP001501459">
    <property type="component" value="Unassembled WGS sequence"/>
</dbReference>
<protein>
    <recommendedName>
        <fullName evidence="4">SLH domain-containing protein</fullName>
    </recommendedName>
</protein>
<feature type="region of interest" description="Disordered" evidence="2">
    <location>
        <begin position="237"/>
        <end position="280"/>
    </location>
</feature>